<reference evidence="6 7" key="1">
    <citation type="journal article" date="2015" name="Parasit. Vectors">
        <title>Draft genome of the scabies mite.</title>
        <authorList>
            <person name="Rider S.D.Jr."/>
            <person name="Morgan M.S."/>
            <person name="Arlian L.G."/>
        </authorList>
    </citation>
    <scope>NUCLEOTIDE SEQUENCE [LARGE SCALE GENOMIC DNA]</scope>
    <source>
        <strain evidence="6">Arlian Lab</strain>
    </source>
</reference>
<dbReference type="Gene3D" id="3.40.50.2300">
    <property type="match status" value="2"/>
</dbReference>
<feature type="domain" description="Receptor ligand binding region" evidence="5">
    <location>
        <begin position="5"/>
        <end position="54"/>
    </location>
</feature>
<comment type="subcellular location">
    <subcellularLocation>
        <location evidence="1">Membrane</location>
    </subcellularLocation>
</comment>
<dbReference type="EMBL" id="JXLN01011496">
    <property type="protein sequence ID" value="KPM07336.1"/>
    <property type="molecule type" value="Genomic_DNA"/>
</dbReference>
<dbReference type="InterPro" id="IPR001828">
    <property type="entry name" value="ANF_lig-bd_rcpt"/>
</dbReference>
<dbReference type="Proteomes" id="UP000616769">
    <property type="component" value="Unassembled WGS sequence"/>
</dbReference>
<dbReference type="InterPro" id="IPR028082">
    <property type="entry name" value="Peripla_BP_I"/>
</dbReference>
<dbReference type="SUPFAM" id="SSF53822">
    <property type="entry name" value="Periplasmic binding protein-like I"/>
    <property type="match status" value="1"/>
</dbReference>
<evidence type="ECO:0000256" key="4">
    <source>
        <dbReference type="ARBA" id="ARBA00023136"/>
    </source>
</evidence>
<evidence type="ECO:0000256" key="2">
    <source>
        <dbReference type="ARBA" id="ARBA00022692"/>
    </source>
</evidence>
<organism evidence="6 7">
    <name type="scientific">Sarcoptes scabiei</name>
    <name type="common">Itch mite</name>
    <name type="synonym">Acarus scabiei</name>
    <dbReference type="NCBI Taxonomy" id="52283"/>
    <lineage>
        <taxon>Eukaryota</taxon>
        <taxon>Metazoa</taxon>
        <taxon>Ecdysozoa</taxon>
        <taxon>Arthropoda</taxon>
        <taxon>Chelicerata</taxon>
        <taxon>Arachnida</taxon>
        <taxon>Acari</taxon>
        <taxon>Acariformes</taxon>
        <taxon>Sarcoptiformes</taxon>
        <taxon>Astigmata</taxon>
        <taxon>Psoroptidia</taxon>
        <taxon>Sarcoptoidea</taxon>
        <taxon>Sarcoptidae</taxon>
        <taxon>Sarcoptinae</taxon>
        <taxon>Sarcoptes</taxon>
    </lineage>
</organism>
<dbReference type="AlphaFoldDB" id="A0A132A8N1"/>
<keyword evidence="2" id="KW-0812">Transmembrane</keyword>
<evidence type="ECO:0000259" key="5">
    <source>
        <dbReference type="Pfam" id="PF01094"/>
    </source>
</evidence>
<proteinExistence type="predicted"/>
<keyword evidence="3" id="KW-1133">Transmembrane helix</keyword>
<gene>
    <name evidence="6" type="ORF">QR98_0058270</name>
</gene>
<dbReference type="GO" id="GO:0016020">
    <property type="term" value="C:membrane"/>
    <property type="evidence" value="ECO:0007669"/>
    <property type="project" value="UniProtKB-SubCell"/>
</dbReference>
<sequence>MPLTSCSNMNPWLYGTSLMNYMRPITFQGMTGLVGFDQQGKRNNFTLNVLSMTKQGLQTVSRILKR</sequence>
<name>A0A132A8N1_SARSC</name>
<dbReference type="Pfam" id="PF01094">
    <property type="entry name" value="ANF_receptor"/>
    <property type="match status" value="1"/>
</dbReference>
<keyword evidence="4" id="KW-0472">Membrane</keyword>
<protein>
    <recommendedName>
        <fullName evidence="5">Receptor ligand binding region domain-containing protein</fullName>
    </recommendedName>
</protein>
<evidence type="ECO:0000256" key="1">
    <source>
        <dbReference type="ARBA" id="ARBA00004370"/>
    </source>
</evidence>
<comment type="caution">
    <text evidence="6">The sequence shown here is derived from an EMBL/GenBank/DDBJ whole genome shotgun (WGS) entry which is preliminary data.</text>
</comment>
<accession>A0A132A8N1</accession>
<dbReference type="VEuPathDB" id="VectorBase:SSCA001607"/>
<evidence type="ECO:0000313" key="7">
    <source>
        <dbReference type="Proteomes" id="UP000616769"/>
    </source>
</evidence>
<evidence type="ECO:0000313" key="6">
    <source>
        <dbReference type="EMBL" id="KPM07336.1"/>
    </source>
</evidence>
<evidence type="ECO:0000256" key="3">
    <source>
        <dbReference type="ARBA" id="ARBA00022989"/>
    </source>
</evidence>